<comment type="caution">
    <text evidence="1">The sequence shown here is derived from an EMBL/GenBank/DDBJ whole genome shotgun (WGS) entry which is preliminary data.</text>
</comment>
<organism evidence="1 2">
    <name type="scientific">Pseudooceanicola albus</name>
    <dbReference type="NCBI Taxonomy" id="2692189"/>
    <lineage>
        <taxon>Bacteria</taxon>
        <taxon>Pseudomonadati</taxon>
        <taxon>Pseudomonadota</taxon>
        <taxon>Alphaproteobacteria</taxon>
        <taxon>Rhodobacterales</taxon>
        <taxon>Paracoccaceae</taxon>
        <taxon>Pseudooceanicola</taxon>
    </lineage>
</organism>
<dbReference type="EMBL" id="WUMU01000008">
    <property type="protein sequence ID" value="MXN18197.1"/>
    <property type="molecule type" value="Genomic_DNA"/>
</dbReference>
<proteinExistence type="predicted"/>
<reference evidence="1 2" key="1">
    <citation type="submission" date="2019-12" db="EMBL/GenBank/DDBJ databases">
        <authorList>
            <person name="Li M."/>
        </authorList>
    </citation>
    <scope>NUCLEOTIDE SEQUENCE [LARGE SCALE GENOMIC DNA]</scope>
    <source>
        <strain evidence="1 2">GBMRC 2024</strain>
    </source>
</reference>
<dbReference type="Proteomes" id="UP000477911">
    <property type="component" value="Unassembled WGS sequence"/>
</dbReference>
<sequence>MTGLAAPPLLAADPPPCAPRAVVIDRLHTAFGETPRSVGLGANNAMVELFASDESGTWTITATSPDGMTCLLASGEAYAALLPPPGEDA</sequence>
<keyword evidence="2" id="KW-1185">Reference proteome</keyword>
<dbReference type="AlphaFoldDB" id="A0A6L7G3W1"/>
<evidence type="ECO:0000313" key="2">
    <source>
        <dbReference type="Proteomes" id="UP000477911"/>
    </source>
</evidence>
<protein>
    <submittedName>
        <fullName evidence="1">Uncharacterized protein</fullName>
    </submittedName>
</protein>
<name>A0A6L7G3W1_9RHOB</name>
<accession>A0A6L7G3W1</accession>
<evidence type="ECO:0000313" key="1">
    <source>
        <dbReference type="EMBL" id="MXN18197.1"/>
    </source>
</evidence>
<gene>
    <name evidence="1" type="ORF">GR170_10145</name>
</gene>